<keyword evidence="2" id="KW-1185">Reference proteome</keyword>
<evidence type="ECO:0000313" key="2">
    <source>
        <dbReference type="Proteomes" id="UP000184612"/>
    </source>
</evidence>
<reference evidence="1 2" key="1">
    <citation type="submission" date="2016-12" db="EMBL/GenBank/DDBJ databases">
        <authorList>
            <person name="Song W.-J."/>
            <person name="Kurnit D.M."/>
        </authorList>
    </citation>
    <scope>NUCLEOTIDE SEQUENCE [LARGE SCALE GENOMIC DNA]</scope>
    <source>
        <strain evidence="1 2">DSM 12503</strain>
    </source>
</reference>
<organism evidence="1 2">
    <name type="scientific">Anaerocolumna xylanovorans DSM 12503</name>
    <dbReference type="NCBI Taxonomy" id="1121345"/>
    <lineage>
        <taxon>Bacteria</taxon>
        <taxon>Bacillati</taxon>
        <taxon>Bacillota</taxon>
        <taxon>Clostridia</taxon>
        <taxon>Lachnospirales</taxon>
        <taxon>Lachnospiraceae</taxon>
        <taxon>Anaerocolumna</taxon>
    </lineage>
</organism>
<dbReference type="OrthoDB" id="9942797at2"/>
<name>A0A1M7Y803_9FIRM</name>
<dbReference type="RefSeq" id="WP_073588713.1">
    <property type="nucleotide sequence ID" value="NZ_FRFD01000005.1"/>
</dbReference>
<proteinExistence type="predicted"/>
<sequence length="332" mass="39220">MNSLEICLKDKCVVVKDHLLSIKLLDFNNKYTNLCLLPRKIQYELYIELWNLVTKSDLPEREKEMLLVIHALLIRYFSSTERTLKAVLTGDEVLLGQVVQYVDFFNREDLVFSLPVSRKTDYDMEEFIPAFIDYIHEVGNEIRNKCNLFLIDYRGLGKKESVILSEINQILDYKGEIILYHAPEEGLELSEFQLEEKFVIDKNNTIYLLESKKQYQMGEDEKKLVYQFQDIIGKLNADWVDIENTVQGICYEKKEKRLTIKLDAMISLVQRLETIVTENLIFHLHKDLKFEVNELKNTLLDFRYEQEDMEYFMRITGVKMEGIMSLKDGIFS</sequence>
<dbReference type="EMBL" id="FRFD01000005">
    <property type="protein sequence ID" value="SHO48765.1"/>
    <property type="molecule type" value="Genomic_DNA"/>
</dbReference>
<protein>
    <submittedName>
        <fullName evidence="1">Uncharacterized protein</fullName>
    </submittedName>
</protein>
<dbReference type="Proteomes" id="UP000184612">
    <property type="component" value="Unassembled WGS sequence"/>
</dbReference>
<dbReference type="STRING" id="1121345.SAMN02745217_02025"/>
<evidence type="ECO:0000313" key="1">
    <source>
        <dbReference type="EMBL" id="SHO48765.1"/>
    </source>
</evidence>
<gene>
    <name evidence="1" type="ORF">SAMN02745217_02025</name>
</gene>
<dbReference type="AlphaFoldDB" id="A0A1M7Y803"/>
<accession>A0A1M7Y803</accession>